<dbReference type="SUPFAM" id="SSF49785">
    <property type="entry name" value="Galactose-binding domain-like"/>
    <property type="match status" value="1"/>
</dbReference>
<dbReference type="SMART" id="SM00032">
    <property type="entry name" value="CCP"/>
    <property type="match status" value="3"/>
</dbReference>
<name>A0A0B1S7R5_OESDE</name>
<dbReference type="PROSITE" id="PS50923">
    <property type="entry name" value="SUSHI"/>
    <property type="match status" value="2"/>
</dbReference>
<protein>
    <submittedName>
        <fullName evidence="8">Sushi domain protein</fullName>
    </submittedName>
</protein>
<sequence>MLDNGHCDQTCVNKQGSYKCACREGYDLFVENGQGGVFLQENESGNHPLDIVKFNKTCIPRSCPPLQPPENGDLLNISKKFTYPTVVQFQCNFGYQMMGPEFLQCLSDGMWNGTAPFCLPATCQGLKNNSSVGLFVSPENSTVAHGQNVSIVCTHQNRPAHSSPLSSFRECVFDPQPDGREYWLSGPVADCPLVDCGPPPMLAGAVYEGDHGNHKVGSAFTFTCRPPYSLVGKSSAGDQSVRCNVDASWDLGDLRCEGPVCVDPGFPDDGTVDLDSVEEGAVAKFSCNRPGYRPFPSSSIQCALGAACVLSEDVGISSGFIPDGAFADNSDTTNWGYEPHKVRKHHQLYLFCRTTNSLGFMCSYFFKARLSSTGWCGSKDAFIFLSVDLQRIYTLTTLRMAGVAGSGYLRGHITKMQLFYKTQFSHNYDTYPVEFETPSGNHNAMHQF</sequence>
<dbReference type="OrthoDB" id="430340at2759"/>
<dbReference type="CDD" id="cd00033">
    <property type="entry name" value="CCP"/>
    <property type="match status" value="2"/>
</dbReference>
<keyword evidence="2" id="KW-0732">Signal</keyword>
<dbReference type="InterPro" id="IPR000436">
    <property type="entry name" value="Sushi_SCR_CCP_dom"/>
</dbReference>
<evidence type="ECO:0000313" key="8">
    <source>
        <dbReference type="EMBL" id="KHJ79547.1"/>
    </source>
</evidence>
<dbReference type="Pfam" id="PF14670">
    <property type="entry name" value="FXa_inhibition"/>
    <property type="match status" value="1"/>
</dbReference>
<dbReference type="Gene3D" id="2.10.25.10">
    <property type="entry name" value="Laminin"/>
    <property type="match status" value="1"/>
</dbReference>
<keyword evidence="1 6" id="KW-0768">Sushi</keyword>
<dbReference type="SUPFAM" id="SSF57535">
    <property type="entry name" value="Complement control module/SCR domain"/>
    <property type="match status" value="2"/>
</dbReference>
<dbReference type="FunFam" id="2.10.70.10:FF:000014">
    <property type="entry name" value="Membrane cofactor protein"/>
    <property type="match status" value="1"/>
</dbReference>
<dbReference type="AlphaFoldDB" id="A0A0B1S7R5"/>
<reference evidence="8 9" key="1">
    <citation type="submission" date="2014-03" db="EMBL/GenBank/DDBJ databases">
        <title>Draft genome of the hookworm Oesophagostomum dentatum.</title>
        <authorList>
            <person name="Mitreva M."/>
        </authorList>
    </citation>
    <scope>NUCLEOTIDE SEQUENCE [LARGE SCALE GENOMIC DNA]</scope>
    <source>
        <strain evidence="8 9">OD-Hann</strain>
    </source>
</reference>
<feature type="non-terminal residue" evidence="8">
    <location>
        <position position="448"/>
    </location>
</feature>
<evidence type="ECO:0000256" key="1">
    <source>
        <dbReference type="ARBA" id="ARBA00022659"/>
    </source>
</evidence>
<accession>A0A0B1S7R5</accession>
<keyword evidence="5" id="KW-0325">Glycoprotein</keyword>
<feature type="disulfide bond" evidence="6">
    <location>
        <begin position="91"/>
        <end position="118"/>
    </location>
</feature>
<evidence type="ECO:0000256" key="3">
    <source>
        <dbReference type="ARBA" id="ARBA00022737"/>
    </source>
</evidence>
<dbReference type="Proteomes" id="UP000053660">
    <property type="component" value="Unassembled WGS sequence"/>
</dbReference>
<feature type="domain" description="Sushi" evidence="7">
    <location>
        <begin position="61"/>
        <end position="120"/>
    </location>
</feature>
<keyword evidence="9" id="KW-1185">Reference proteome</keyword>
<keyword evidence="3" id="KW-0677">Repeat</keyword>
<dbReference type="PANTHER" id="PTHR19325:SF560">
    <property type="entry name" value="SUSHI, VON WILLEBRAND FACTOR TYPE A, EGF AND PENTRAXIN DOMAIN-CONTAINING PROTEIN 1"/>
    <property type="match status" value="1"/>
</dbReference>
<proteinExistence type="predicted"/>
<gene>
    <name evidence="8" type="ORF">OESDEN_20804</name>
</gene>
<dbReference type="Pfam" id="PF00084">
    <property type="entry name" value="Sushi"/>
    <property type="match status" value="2"/>
</dbReference>
<evidence type="ECO:0000313" key="9">
    <source>
        <dbReference type="Proteomes" id="UP000053660"/>
    </source>
</evidence>
<evidence type="ECO:0000256" key="6">
    <source>
        <dbReference type="PROSITE-ProRule" id="PRU00302"/>
    </source>
</evidence>
<dbReference type="InterPro" id="IPR050350">
    <property type="entry name" value="Compl-Cell_Adhes-Reg"/>
</dbReference>
<evidence type="ECO:0000256" key="2">
    <source>
        <dbReference type="ARBA" id="ARBA00022729"/>
    </source>
</evidence>
<dbReference type="Gene3D" id="2.60.120.260">
    <property type="entry name" value="Galactose-binding domain-like"/>
    <property type="match status" value="1"/>
</dbReference>
<evidence type="ECO:0000259" key="7">
    <source>
        <dbReference type="PROSITE" id="PS50923"/>
    </source>
</evidence>
<feature type="domain" description="Sushi" evidence="7">
    <location>
        <begin position="194"/>
        <end position="258"/>
    </location>
</feature>
<comment type="caution">
    <text evidence="6">Lacks conserved residue(s) required for the propagation of feature annotation.</text>
</comment>
<dbReference type="InterPro" id="IPR035976">
    <property type="entry name" value="Sushi/SCR/CCP_sf"/>
</dbReference>
<dbReference type="SUPFAM" id="SSF57196">
    <property type="entry name" value="EGF/Laminin"/>
    <property type="match status" value="1"/>
</dbReference>
<dbReference type="PANTHER" id="PTHR19325">
    <property type="entry name" value="COMPLEMENT COMPONENT-RELATED SUSHI DOMAIN-CONTAINING"/>
    <property type="match status" value="1"/>
</dbReference>
<evidence type="ECO:0000256" key="4">
    <source>
        <dbReference type="ARBA" id="ARBA00023157"/>
    </source>
</evidence>
<keyword evidence="4 6" id="KW-1015">Disulfide bond</keyword>
<dbReference type="Gene3D" id="2.10.70.10">
    <property type="entry name" value="Complement Module, domain 1"/>
    <property type="match status" value="3"/>
</dbReference>
<dbReference type="EMBL" id="KN604518">
    <property type="protein sequence ID" value="KHJ79547.1"/>
    <property type="molecule type" value="Genomic_DNA"/>
</dbReference>
<organism evidence="8 9">
    <name type="scientific">Oesophagostomum dentatum</name>
    <name type="common">Nodular worm</name>
    <dbReference type="NCBI Taxonomy" id="61180"/>
    <lineage>
        <taxon>Eukaryota</taxon>
        <taxon>Metazoa</taxon>
        <taxon>Ecdysozoa</taxon>
        <taxon>Nematoda</taxon>
        <taxon>Chromadorea</taxon>
        <taxon>Rhabditida</taxon>
        <taxon>Rhabditina</taxon>
        <taxon>Rhabditomorpha</taxon>
        <taxon>Strongyloidea</taxon>
        <taxon>Strongylidae</taxon>
        <taxon>Oesophagostomum</taxon>
    </lineage>
</organism>
<dbReference type="InterPro" id="IPR008979">
    <property type="entry name" value="Galactose-bd-like_sf"/>
</dbReference>
<evidence type="ECO:0000256" key="5">
    <source>
        <dbReference type="ARBA" id="ARBA00023180"/>
    </source>
</evidence>